<keyword evidence="2" id="KW-1185">Reference proteome</keyword>
<proteinExistence type="predicted"/>
<sequence length="30" mass="3359">MSIAARLAVGLRISLRNFPQRVFLQLCVGE</sequence>
<protein>
    <submittedName>
        <fullName evidence="1">Uncharacterized protein</fullName>
    </submittedName>
</protein>
<organism evidence="1 2">
    <name type="scientific">Gordonia alkanivorans CGMCC 6845</name>
    <dbReference type="NCBI Taxonomy" id="1423140"/>
    <lineage>
        <taxon>Bacteria</taxon>
        <taxon>Bacillati</taxon>
        <taxon>Actinomycetota</taxon>
        <taxon>Actinomycetes</taxon>
        <taxon>Mycobacteriales</taxon>
        <taxon>Gordoniaceae</taxon>
        <taxon>Gordonia</taxon>
    </lineage>
</organism>
<dbReference type="AlphaFoldDB" id="W9D6R8"/>
<reference evidence="1 2" key="1">
    <citation type="journal article" date="2014" name="Genome Announc.">
        <title>Draft Genome Sequence of Gordonia alkanivorans Strain CGMCC6845, a Halotolerant Hydrocarbon-Degrading Bacterium.</title>
        <authorList>
            <person name="Wang X."/>
            <person name="Jin D."/>
            <person name="Zhou L."/>
            <person name="Wu L."/>
            <person name="An W."/>
            <person name="Zhao L."/>
        </authorList>
    </citation>
    <scope>NUCLEOTIDE SEQUENCE [LARGE SCALE GENOMIC DNA]</scope>
    <source>
        <strain evidence="1 2">CGMCC 6845</strain>
    </source>
</reference>
<name>W9D6R8_9ACTN</name>
<evidence type="ECO:0000313" key="2">
    <source>
        <dbReference type="Proteomes" id="UP000035035"/>
    </source>
</evidence>
<accession>W9D6R8</accession>
<comment type="caution">
    <text evidence="1">The sequence shown here is derived from an EMBL/GenBank/DDBJ whole genome shotgun (WGS) entry which is preliminary data.</text>
</comment>
<dbReference type="Proteomes" id="UP000035035">
    <property type="component" value="Unassembled WGS sequence"/>
</dbReference>
<evidence type="ECO:0000313" key="1">
    <source>
        <dbReference type="EMBL" id="ETA04888.1"/>
    </source>
</evidence>
<dbReference type="EMBL" id="AYXO01000073">
    <property type="protein sequence ID" value="ETA04888.1"/>
    <property type="molecule type" value="Genomic_DNA"/>
</dbReference>
<gene>
    <name evidence="1" type="ORF">V525_21685</name>
</gene>
<dbReference type="HOGENOM" id="CLU_3403768_0_0_11"/>